<sequence>MTDVATNLSSLAATYPKFVEAPTQWASVGWSGQNLTEIQALFTAHGIKATVMQAGTDTLLIIIGGASLTYAVGEQVVICSDDGATWRHDPARRDLAGLVPLTDYYVNPSA</sequence>
<dbReference type="AlphaFoldDB" id="A0A1H6E1A5"/>
<dbReference type="EMBL" id="FOME01000007">
    <property type="protein sequence ID" value="SFD93325.1"/>
    <property type="molecule type" value="Genomic_DNA"/>
</dbReference>
<evidence type="ECO:0000313" key="1">
    <source>
        <dbReference type="EMBL" id="SEG90705.1"/>
    </source>
</evidence>
<reference evidence="1" key="2">
    <citation type="submission" date="2016-10" db="EMBL/GenBank/DDBJ databases">
        <authorList>
            <person name="de Groot N.N."/>
        </authorList>
    </citation>
    <scope>NUCLEOTIDE SEQUENCE [LARGE SCALE GENOMIC DNA]</scope>
    <source>
        <strain evidence="1">ATCC 20501</strain>
    </source>
</reference>
<accession>A0A1H6E1A5</accession>
<evidence type="ECO:0000313" key="3">
    <source>
        <dbReference type="Proteomes" id="UP000199690"/>
    </source>
</evidence>
<gene>
    <name evidence="1" type="ORF">SAMN02982929_05296</name>
    <name evidence="2" type="ORF">SAMN05216506_107272</name>
</gene>
<evidence type="ECO:0000313" key="4">
    <source>
        <dbReference type="Proteomes" id="UP000236729"/>
    </source>
</evidence>
<keyword evidence="3" id="KW-1185">Reference proteome</keyword>
<protein>
    <submittedName>
        <fullName evidence="1">Uncharacterized protein</fullName>
    </submittedName>
</protein>
<dbReference type="Proteomes" id="UP000236729">
    <property type="component" value="Unassembled WGS sequence"/>
</dbReference>
<organism evidence="1 4">
    <name type="scientific">Saccharopolyspora kobensis</name>
    <dbReference type="NCBI Taxonomy" id="146035"/>
    <lineage>
        <taxon>Bacteria</taxon>
        <taxon>Bacillati</taxon>
        <taxon>Actinomycetota</taxon>
        <taxon>Actinomycetes</taxon>
        <taxon>Pseudonocardiales</taxon>
        <taxon>Pseudonocardiaceae</taxon>
        <taxon>Saccharopolyspora</taxon>
    </lineage>
</organism>
<evidence type="ECO:0000313" key="2">
    <source>
        <dbReference type="EMBL" id="SFD93325.1"/>
    </source>
</evidence>
<proteinExistence type="predicted"/>
<dbReference type="EMBL" id="FNVB01000008">
    <property type="protein sequence ID" value="SEG90705.1"/>
    <property type="molecule type" value="Genomic_DNA"/>
</dbReference>
<dbReference type="RefSeq" id="WP_093354369.1">
    <property type="nucleotide sequence ID" value="NZ_FNVB01000008.1"/>
</dbReference>
<dbReference type="Proteomes" id="UP000199690">
    <property type="component" value="Unassembled WGS sequence"/>
</dbReference>
<name>A0A1H6E1A5_9PSEU</name>
<accession>A0A1I1WDN8</accession>
<reference evidence="3 4" key="1">
    <citation type="submission" date="2016-10" db="EMBL/GenBank/DDBJ databases">
        <authorList>
            <person name="Varghese N."/>
            <person name="Submissions S."/>
        </authorList>
    </citation>
    <scope>NUCLEOTIDE SEQUENCE [LARGE SCALE GENOMIC DNA]</scope>
    <source>
        <strain evidence="4">ATCC 20501</strain>
        <strain evidence="2 3">CGMCC 4.3529</strain>
    </source>
</reference>